<evidence type="ECO:0000313" key="2">
    <source>
        <dbReference type="Proteomes" id="UP000054516"/>
    </source>
</evidence>
<dbReference type="Pfam" id="PF05742">
    <property type="entry name" value="TANGO2"/>
    <property type="match status" value="1"/>
</dbReference>
<dbReference type="GO" id="GO:0005794">
    <property type="term" value="C:Golgi apparatus"/>
    <property type="evidence" value="ECO:0007669"/>
    <property type="project" value="TreeGrafter"/>
</dbReference>
<protein>
    <submittedName>
        <fullName evidence="1">Putative duf833 domain-containing protein</fullName>
    </submittedName>
</protein>
<dbReference type="OrthoDB" id="191601at2759"/>
<organism evidence="1">
    <name type="scientific">Rosellinia necatrix</name>
    <name type="common">White root-rot fungus</name>
    <dbReference type="NCBI Taxonomy" id="77044"/>
    <lineage>
        <taxon>Eukaryota</taxon>
        <taxon>Fungi</taxon>
        <taxon>Dikarya</taxon>
        <taxon>Ascomycota</taxon>
        <taxon>Pezizomycotina</taxon>
        <taxon>Sordariomycetes</taxon>
        <taxon>Xylariomycetidae</taxon>
        <taxon>Xylariales</taxon>
        <taxon>Xylariaceae</taxon>
        <taxon>Rosellinia</taxon>
    </lineage>
</organism>
<evidence type="ECO:0000313" key="1">
    <source>
        <dbReference type="EMBL" id="GAP89392.1"/>
    </source>
</evidence>
<dbReference type="EMBL" id="DF977485">
    <property type="protein sequence ID" value="GAP89392.1"/>
    <property type="molecule type" value="Genomic_DNA"/>
</dbReference>
<dbReference type="PANTHER" id="PTHR17985">
    <property type="entry name" value="SER/THR-RICH PROTEIN T10 IN DGCR REGION"/>
    <property type="match status" value="1"/>
</dbReference>
<proteinExistence type="predicted"/>
<dbReference type="Proteomes" id="UP000054516">
    <property type="component" value="Unassembled WGS sequence"/>
</dbReference>
<gene>
    <name evidence="1" type="ORF">SAMD00023353_4000200</name>
</gene>
<dbReference type="PANTHER" id="PTHR17985:SF8">
    <property type="entry name" value="TRANSPORT AND GOLGI ORGANIZATION PROTEIN 2 HOMOLOG"/>
    <property type="match status" value="1"/>
</dbReference>
<dbReference type="OMA" id="WPKIIDG"/>
<sequence>MCIALLSTAHPKYALIALDNRDEYILRPTSRPHWWTHTASGARILSPRDLHRRERGTWMGISSTGRLAILTNYRESSQDDPDHAICGVRSRGALPTAWLTAPAEENLNRFVQRMVDDPATKAAGGFSLICGDLKEKTENGIEPLAIITNRCDELAGVPRIGGDRGTTYGLSNTIYVEPPTWPKIKRGKELLETAIKEAVEEDLDEERLMNRLFTVLEDDTMPVRQNMSMQDHMDALRYSVFVPPFSDDEGWKDMADAIEQGKAKPAFDPIDDDSDSDTQLPADPHVNFMKGAYGTQRQTLVLVDWDGNVTYKERALWDAHGNRLGKGENDIVIKYTIDEITQ</sequence>
<reference evidence="1" key="1">
    <citation type="submission" date="2016-03" db="EMBL/GenBank/DDBJ databases">
        <title>Draft genome sequence of Rosellinia necatrix.</title>
        <authorList>
            <person name="Kanematsu S."/>
        </authorList>
    </citation>
    <scope>NUCLEOTIDE SEQUENCE [LARGE SCALE GENOMIC DNA]</scope>
    <source>
        <strain evidence="1">W97</strain>
    </source>
</reference>
<accession>A0A1W2TM41</accession>
<dbReference type="GO" id="GO:0009306">
    <property type="term" value="P:protein secretion"/>
    <property type="evidence" value="ECO:0007669"/>
    <property type="project" value="TreeGrafter"/>
</dbReference>
<keyword evidence="2" id="KW-1185">Reference proteome</keyword>
<dbReference type="GO" id="GO:0007030">
    <property type="term" value="P:Golgi organization"/>
    <property type="evidence" value="ECO:0007669"/>
    <property type="project" value="TreeGrafter"/>
</dbReference>
<dbReference type="InterPro" id="IPR008551">
    <property type="entry name" value="TANGO2"/>
</dbReference>
<dbReference type="AlphaFoldDB" id="A0A1W2TM41"/>
<name>A0A1W2TM41_ROSNE</name>